<sequence length="89" mass="10301">MIIRDIFECKVKATWGIIRDTCLSFYAIGTLCPNQVFGDVVLLNINKIILSADPKKRVLNDCYQYKPNRFMQRSLGLIETEKRTLNKGF</sequence>
<protein>
    <submittedName>
        <fullName evidence="1">Uncharacterized protein</fullName>
    </submittedName>
</protein>
<dbReference type="Proteomes" id="UP001054945">
    <property type="component" value="Unassembled WGS sequence"/>
</dbReference>
<evidence type="ECO:0000313" key="1">
    <source>
        <dbReference type="EMBL" id="GIY85399.1"/>
    </source>
</evidence>
<dbReference type="AlphaFoldDB" id="A0AAV4WUS5"/>
<proteinExistence type="predicted"/>
<dbReference type="EMBL" id="BPLR01016655">
    <property type="protein sequence ID" value="GIY85399.1"/>
    <property type="molecule type" value="Genomic_DNA"/>
</dbReference>
<organism evidence="1 2">
    <name type="scientific">Caerostris extrusa</name>
    <name type="common">Bark spider</name>
    <name type="synonym">Caerostris bankana</name>
    <dbReference type="NCBI Taxonomy" id="172846"/>
    <lineage>
        <taxon>Eukaryota</taxon>
        <taxon>Metazoa</taxon>
        <taxon>Ecdysozoa</taxon>
        <taxon>Arthropoda</taxon>
        <taxon>Chelicerata</taxon>
        <taxon>Arachnida</taxon>
        <taxon>Araneae</taxon>
        <taxon>Araneomorphae</taxon>
        <taxon>Entelegynae</taxon>
        <taxon>Araneoidea</taxon>
        <taxon>Araneidae</taxon>
        <taxon>Caerostris</taxon>
    </lineage>
</organism>
<evidence type="ECO:0000313" key="2">
    <source>
        <dbReference type="Proteomes" id="UP001054945"/>
    </source>
</evidence>
<keyword evidence="2" id="KW-1185">Reference proteome</keyword>
<accession>A0AAV4WUS5</accession>
<gene>
    <name evidence="1" type="ORF">CEXT_763451</name>
</gene>
<name>A0AAV4WUS5_CAEEX</name>
<reference evidence="1 2" key="1">
    <citation type="submission" date="2021-06" db="EMBL/GenBank/DDBJ databases">
        <title>Caerostris extrusa draft genome.</title>
        <authorList>
            <person name="Kono N."/>
            <person name="Arakawa K."/>
        </authorList>
    </citation>
    <scope>NUCLEOTIDE SEQUENCE [LARGE SCALE GENOMIC DNA]</scope>
</reference>
<comment type="caution">
    <text evidence="1">The sequence shown here is derived from an EMBL/GenBank/DDBJ whole genome shotgun (WGS) entry which is preliminary data.</text>
</comment>